<proteinExistence type="predicted"/>
<evidence type="ECO:0000256" key="2">
    <source>
        <dbReference type="SAM" id="Phobius"/>
    </source>
</evidence>
<evidence type="ECO:0000313" key="4">
    <source>
        <dbReference type="Proteomes" id="UP000678374"/>
    </source>
</evidence>
<comment type="caution">
    <text evidence="3">The sequence shown here is derived from an EMBL/GenBank/DDBJ whole genome shotgun (WGS) entry which is preliminary data.</text>
</comment>
<keyword evidence="4" id="KW-1185">Reference proteome</keyword>
<dbReference type="EMBL" id="JAGQDE010000004">
    <property type="protein sequence ID" value="MBQ0958597.1"/>
    <property type="molecule type" value="Genomic_DNA"/>
</dbReference>
<feature type="region of interest" description="Disordered" evidence="1">
    <location>
        <begin position="59"/>
        <end position="91"/>
    </location>
</feature>
<keyword evidence="2" id="KW-1133">Transmembrane helix</keyword>
<sequence>MHIVAIAWGFVIVMMAAAEVTSPSGSLLGALFILLGYGVLPLWILLYILGTPLRRRARQAAEAPADPARSDEPDRGRVASGDTVPSEREEP</sequence>
<organism evidence="3 4">
    <name type="scientific">Ideonella aquatica</name>
    <dbReference type="NCBI Taxonomy" id="2824119"/>
    <lineage>
        <taxon>Bacteria</taxon>
        <taxon>Pseudomonadati</taxon>
        <taxon>Pseudomonadota</taxon>
        <taxon>Betaproteobacteria</taxon>
        <taxon>Burkholderiales</taxon>
        <taxon>Sphaerotilaceae</taxon>
        <taxon>Ideonella</taxon>
    </lineage>
</organism>
<keyword evidence="2" id="KW-0472">Membrane</keyword>
<dbReference type="AlphaFoldDB" id="A0A940YKA8"/>
<protein>
    <submittedName>
        <fullName evidence="3">Uncharacterized protein</fullName>
    </submittedName>
</protein>
<feature type="transmembrane region" description="Helical" evidence="2">
    <location>
        <begin position="28"/>
        <end position="49"/>
    </location>
</feature>
<reference evidence="3" key="1">
    <citation type="submission" date="2021-04" db="EMBL/GenBank/DDBJ databases">
        <title>The genome sequence of Ideonella sp. 4Y11.</title>
        <authorList>
            <person name="Liu Y."/>
        </authorList>
    </citation>
    <scope>NUCLEOTIDE SEQUENCE</scope>
    <source>
        <strain evidence="3">4Y11</strain>
    </source>
</reference>
<evidence type="ECO:0000313" key="3">
    <source>
        <dbReference type="EMBL" id="MBQ0958597.1"/>
    </source>
</evidence>
<name>A0A940YKA8_9BURK</name>
<keyword evidence="2" id="KW-0812">Transmembrane</keyword>
<dbReference type="RefSeq" id="WP_210801114.1">
    <property type="nucleotide sequence ID" value="NZ_JAGQDE010000004.1"/>
</dbReference>
<feature type="compositionally biased region" description="Basic and acidic residues" evidence="1">
    <location>
        <begin position="68"/>
        <end position="77"/>
    </location>
</feature>
<dbReference type="Proteomes" id="UP000678374">
    <property type="component" value="Unassembled WGS sequence"/>
</dbReference>
<accession>A0A940YKA8</accession>
<gene>
    <name evidence="3" type="ORF">KAK06_06455</name>
</gene>
<evidence type="ECO:0000256" key="1">
    <source>
        <dbReference type="SAM" id="MobiDB-lite"/>
    </source>
</evidence>